<reference evidence="5" key="1">
    <citation type="submission" date="2020-05" db="EMBL/GenBank/DDBJ databases">
        <authorList>
            <person name="Chiriac C."/>
            <person name="Salcher M."/>
            <person name="Ghai R."/>
            <person name="Kavagutti S V."/>
        </authorList>
    </citation>
    <scope>NUCLEOTIDE SEQUENCE</scope>
</reference>
<dbReference type="EMBL" id="CAFBRB010000158">
    <property type="protein sequence ID" value="CAB5077333.1"/>
    <property type="molecule type" value="Genomic_DNA"/>
</dbReference>
<evidence type="ECO:0000313" key="3">
    <source>
        <dbReference type="EMBL" id="CAB4779595.1"/>
    </source>
</evidence>
<dbReference type="EMBL" id="CAFBQK010000122">
    <property type="protein sequence ID" value="CAB5053976.1"/>
    <property type="molecule type" value="Genomic_DNA"/>
</dbReference>
<evidence type="ECO:0000313" key="2">
    <source>
        <dbReference type="EMBL" id="CAB4707128.1"/>
    </source>
</evidence>
<organism evidence="5">
    <name type="scientific">freshwater metagenome</name>
    <dbReference type="NCBI Taxonomy" id="449393"/>
    <lineage>
        <taxon>unclassified sequences</taxon>
        <taxon>metagenomes</taxon>
        <taxon>ecological metagenomes</taxon>
    </lineage>
</organism>
<evidence type="ECO:0000256" key="1">
    <source>
        <dbReference type="SAM" id="MobiDB-lite"/>
    </source>
</evidence>
<dbReference type="AlphaFoldDB" id="A0A6J7VGB6"/>
<name>A0A6J7VGB6_9ZZZZ</name>
<protein>
    <submittedName>
        <fullName evidence="5">Unannotated protein</fullName>
    </submittedName>
</protein>
<accession>A0A6J7VGB6</accession>
<evidence type="ECO:0000313" key="5">
    <source>
        <dbReference type="EMBL" id="CAB5077333.1"/>
    </source>
</evidence>
<feature type="region of interest" description="Disordered" evidence="1">
    <location>
        <begin position="1"/>
        <end position="71"/>
    </location>
</feature>
<gene>
    <name evidence="2" type="ORF">UFOPK2646_00767</name>
    <name evidence="3" type="ORF">UFOPK2907_01073</name>
    <name evidence="4" type="ORF">UFOPK4265_00930</name>
    <name evidence="5" type="ORF">UFOPK4401_01182</name>
</gene>
<proteinExistence type="predicted"/>
<dbReference type="EMBL" id="CAEZZR010000105">
    <property type="protein sequence ID" value="CAB4779595.1"/>
    <property type="molecule type" value="Genomic_DNA"/>
</dbReference>
<sequence>MRTASGDRSPFSGQTDKSSAKALMRSNRLEPLTFRSGKNLPTVRPRKRPVHSKERNYRPSVGERQIGAANRENPYKSRLFEVLHGH</sequence>
<dbReference type="EMBL" id="CAEZYB010000077">
    <property type="protein sequence ID" value="CAB4707128.1"/>
    <property type="molecule type" value="Genomic_DNA"/>
</dbReference>
<evidence type="ECO:0000313" key="4">
    <source>
        <dbReference type="EMBL" id="CAB5053976.1"/>
    </source>
</evidence>